<dbReference type="AlphaFoldDB" id="A0A2T2PD53"/>
<dbReference type="Pfam" id="PF13468">
    <property type="entry name" value="Glyoxalase_3"/>
    <property type="match status" value="1"/>
</dbReference>
<dbReference type="InterPro" id="IPR025870">
    <property type="entry name" value="Glyoxalase-like_dom"/>
</dbReference>
<organism evidence="2 3">
    <name type="scientific">Corynespora cassiicola Philippines</name>
    <dbReference type="NCBI Taxonomy" id="1448308"/>
    <lineage>
        <taxon>Eukaryota</taxon>
        <taxon>Fungi</taxon>
        <taxon>Dikarya</taxon>
        <taxon>Ascomycota</taxon>
        <taxon>Pezizomycotina</taxon>
        <taxon>Dothideomycetes</taxon>
        <taxon>Pleosporomycetidae</taxon>
        <taxon>Pleosporales</taxon>
        <taxon>Corynesporascaceae</taxon>
        <taxon>Corynespora</taxon>
    </lineage>
</organism>
<evidence type="ECO:0000313" key="3">
    <source>
        <dbReference type="Proteomes" id="UP000240883"/>
    </source>
</evidence>
<sequence>MASLPQLDHLVLFLPTAADEFPAVPPFISENFVLTLGGKHAHGVTSNTLILLRDGSYIELISFVGTPEGIANHYWGPDATRKGWTDWSVTASDGPDDKFEELVKLQLPYQAPRKGGRKRADGMDVHWAVIWPEGETGGQSVRGKIPFWCLDETPRISRVPVTEKNVVHPSGVLGVKSLTVVIRDQQEFRATIHVYERLFGEASSKKGGEALFEVDRICHVNGLESRTTVVLRTPRNEEELERTKERGFWYGDVTLSAIKEGKRTGERLRIDAHGLGDMGGFWVEYV</sequence>
<dbReference type="Gene3D" id="3.10.180.10">
    <property type="entry name" value="2,3-Dihydroxybiphenyl 1,2-Dioxygenase, domain 1"/>
    <property type="match status" value="1"/>
</dbReference>
<keyword evidence="3" id="KW-1185">Reference proteome</keyword>
<dbReference type="Proteomes" id="UP000240883">
    <property type="component" value="Unassembled WGS sequence"/>
</dbReference>
<protein>
    <recommendedName>
        <fullName evidence="1">Glyoxalase-like domain-containing protein</fullName>
    </recommendedName>
</protein>
<gene>
    <name evidence="2" type="ORF">BS50DRAFT_43183</name>
</gene>
<name>A0A2T2PD53_CORCC</name>
<feature type="domain" description="Glyoxalase-like" evidence="1">
    <location>
        <begin position="7"/>
        <end position="191"/>
    </location>
</feature>
<evidence type="ECO:0000313" key="2">
    <source>
        <dbReference type="EMBL" id="PSN75565.1"/>
    </source>
</evidence>
<dbReference type="InterPro" id="IPR029068">
    <property type="entry name" value="Glyas_Bleomycin-R_OHBP_Dase"/>
</dbReference>
<dbReference type="PANTHER" id="PTHR40265">
    <property type="entry name" value="BLL2707 PROTEIN"/>
    <property type="match status" value="1"/>
</dbReference>
<reference evidence="2 3" key="1">
    <citation type="journal article" date="2018" name="Front. Microbiol.">
        <title>Genome-Wide Analysis of Corynespora cassiicola Leaf Fall Disease Putative Effectors.</title>
        <authorList>
            <person name="Lopez D."/>
            <person name="Ribeiro S."/>
            <person name="Label P."/>
            <person name="Fumanal B."/>
            <person name="Venisse J.S."/>
            <person name="Kohler A."/>
            <person name="de Oliveira R.R."/>
            <person name="Labutti K."/>
            <person name="Lipzen A."/>
            <person name="Lail K."/>
            <person name="Bauer D."/>
            <person name="Ohm R.A."/>
            <person name="Barry K.W."/>
            <person name="Spatafora J."/>
            <person name="Grigoriev I.V."/>
            <person name="Martin F.M."/>
            <person name="Pujade-Renaud V."/>
        </authorList>
    </citation>
    <scope>NUCLEOTIDE SEQUENCE [LARGE SCALE GENOMIC DNA]</scope>
    <source>
        <strain evidence="2 3">Philippines</strain>
    </source>
</reference>
<proteinExistence type="predicted"/>
<dbReference type="PANTHER" id="PTHR40265:SF1">
    <property type="entry name" value="GLYOXALASE-LIKE DOMAIN-CONTAINING PROTEIN"/>
    <property type="match status" value="1"/>
</dbReference>
<dbReference type="EMBL" id="KZ678128">
    <property type="protein sequence ID" value="PSN75565.1"/>
    <property type="molecule type" value="Genomic_DNA"/>
</dbReference>
<evidence type="ECO:0000259" key="1">
    <source>
        <dbReference type="Pfam" id="PF13468"/>
    </source>
</evidence>
<accession>A0A2T2PD53</accession>
<dbReference type="OrthoDB" id="408973at2759"/>